<dbReference type="RefSeq" id="WP_170184784.1">
    <property type="nucleotide sequence ID" value="NZ_VDGT01000017.1"/>
</dbReference>
<evidence type="ECO:0000313" key="2">
    <source>
        <dbReference type="Proteomes" id="UP000311713"/>
    </source>
</evidence>
<dbReference type="Proteomes" id="UP000311713">
    <property type="component" value="Unassembled WGS sequence"/>
</dbReference>
<protein>
    <submittedName>
        <fullName evidence="1">Uncharacterized protein</fullName>
    </submittedName>
</protein>
<dbReference type="AlphaFoldDB" id="A0A5C4UWC6"/>
<accession>A0A5C4UWC6</accession>
<sequence>MCGGGWSTTVLRWLGGLSSSPRRRVSRTSARPVAAWRGAGNCAVYVWRAMVDDGAALAGRVVVLAPAAHQRRAAVDDGAEPPPG</sequence>
<keyword evidence="2" id="KW-1185">Reference proteome</keyword>
<name>A0A5C4UWC6_9ACTN</name>
<evidence type="ECO:0000313" key="1">
    <source>
        <dbReference type="EMBL" id="TNM27526.1"/>
    </source>
</evidence>
<reference evidence="1 2" key="1">
    <citation type="submission" date="2019-06" db="EMBL/GenBank/DDBJ databases">
        <title>Draft genome of Streptomyces sedi sp. JCM16909.</title>
        <authorList>
            <person name="Klykleung N."/>
            <person name="Tanasupawat S."/>
            <person name="Kudo T."/>
            <person name="Yuki M."/>
            <person name="Ohkuma M."/>
        </authorList>
    </citation>
    <scope>NUCLEOTIDE SEQUENCE [LARGE SCALE GENOMIC DNA]</scope>
    <source>
        <strain evidence="1 2">JCM 16909</strain>
    </source>
</reference>
<comment type="caution">
    <text evidence="1">The sequence shown here is derived from an EMBL/GenBank/DDBJ whole genome shotgun (WGS) entry which is preliminary data.</text>
</comment>
<organism evidence="1 2">
    <name type="scientific">Streptomyces sedi</name>
    <dbReference type="NCBI Taxonomy" id="555059"/>
    <lineage>
        <taxon>Bacteria</taxon>
        <taxon>Bacillati</taxon>
        <taxon>Actinomycetota</taxon>
        <taxon>Actinomycetes</taxon>
        <taxon>Kitasatosporales</taxon>
        <taxon>Streptomycetaceae</taxon>
        <taxon>Streptomyces</taxon>
    </lineage>
</organism>
<proteinExistence type="predicted"/>
<gene>
    <name evidence="1" type="ORF">FH715_21025</name>
</gene>
<dbReference type="EMBL" id="VDGT01000017">
    <property type="protein sequence ID" value="TNM27526.1"/>
    <property type="molecule type" value="Genomic_DNA"/>
</dbReference>